<dbReference type="InterPro" id="IPR011010">
    <property type="entry name" value="DNA_brk_join_enz"/>
</dbReference>
<proteinExistence type="predicted"/>
<dbReference type="GO" id="GO:0006310">
    <property type="term" value="P:DNA recombination"/>
    <property type="evidence" value="ECO:0007669"/>
    <property type="project" value="UniProtKB-KW"/>
</dbReference>
<dbReference type="GO" id="GO:0015074">
    <property type="term" value="P:DNA integration"/>
    <property type="evidence" value="ECO:0007669"/>
    <property type="project" value="InterPro"/>
</dbReference>
<reference evidence="3" key="1">
    <citation type="submission" date="2020-02" db="EMBL/GenBank/DDBJ databases">
        <authorList>
            <person name="Meier V. D."/>
        </authorList>
    </citation>
    <scope>NUCLEOTIDE SEQUENCE</scope>
    <source>
        <strain evidence="3">AVDCRST_MAG59</strain>
    </source>
</reference>
<name>A0A6J4VM09_9BACT</name>
<dbReference type="InterPro" id="IPR013762">
    <property type="entry name" value="Integrase-like_cat_sf"/>
</dbReference>
<keyword evidence="1" id="KW-0233">DNA recombination</keyword>
<gene>
    <name evidence="3" type="ORF">AVDCRST_MAG59-4291</name>
</gene>
<dbReference type="PROSITE" id="PS51898">
    <property type="entry name" value="TYR_RECOMBINASE"/>
    <property type="match status" value="1"/>
</dbReference>
<dbReference type="Gene3D" id="1.10.443.10">
    <property type="entry name" value="Intergrase catalytic core"/>
    <property type="match status" value="1"/>
</dbReference>
<dbReference type="SUPFAM" id="SSF56349">
    <property type="entry name" value="DNA breaking-rejoining enzymes"/>
    <property type="match status" value="1"/>
</dbReference>
<protein>
    <submittedName>
        <fullName evidence="3">Integrase</fullName>
    </submittedName>
</protein>
<evidence type="ECO:0000259" key="2">
    <source>
        <dbReference type="PROSITE" id="PS51898"/>
    </source>
</evidence>
<dbReference type="EMBL" id="CADCWF010000313">
    <property type="protein sequence ID" value="CAA9577410.1"/>
    <property type="molecule type" value="Genomic_DNA"/>
</dbReference>
<sequence>MTRQIRLDVPLERAGLPRQRFHDLRHGCASLLIAQGVPLAMVSRTLGHSTVTLTLDTYGHLSAEALAGTAAAMDAVFGTGT</sequence>
<evidence type="ECO:0000256" key="1">
    <source>
        <dbReference type="ARBA" id="ARBA00023172"/>
    </source>
</evidence>
<evidence type="ECO:0000313" key="3">
    <source>
        <dbReference type="EMBL" id="CAA9577410.1"/>
    </source>
</evidence>
<dbReference type="AlphaFoldDB" id="A0A6J4VM09"/>
<organism evidence="3">
    <name type="scientific">uncultured Thermomicrobiales bacterium</name>
    <dbReference type="NCBI Taxonomy" id="1645740"/>
    <lineage>
        <taxon>Bacteria</taxon>
        <taxon>Pseudomonadati</taxon>
        <taxon>Thermomicrobiota</taxon>
        <taxon>Thermomicrobia</taxon>
        <taxon>Thermomicrobiales</taxon>
        <taxon>environmental samples</taxon>
    </lineage>
</organism>
<accession>A0A6J4VM09</accession>
<dbReference type="InterPro" id="IPR002104">
    <property type="entry name" value="Integrase_catalytic"/>
</dbReference>
<dbReference type="Pfam" id="PF00589">
    <property type="entry name" value="Phage_integrase"/>
    <property type="match status" value="1"/>
</dbReference>
<feature type="domain" description="Tyr recombinase" evidence="2">
    <location>
        <begin position="1"/>
        <end position="71"/>
    </location>
</feature>
<dbReference type="GO" id="GO:0003677">
    <property type="term" value="F:DNA binding"/>
    <property type="evidence" value="ECO:0007669"/>
    <property type="project" value="InterPro"/>
</dbReference>